<keyword evidence="9" id="KW-1185">Reference proteome</keyword>
<dbReference type="InterPro" id="IPR013154">
    <property type="entry name" value="ADH-like_N"/>
</dbReference>
<dbReference type="InterPro" id="IPR002328">
    <property type="entry name" value="ADH_Zn_CS"/>
</dbReference>
<dbReference type="EMBL" id="JBFPJR010000012">
    <property type="protein sequence ID" value="MEX0427685.1"/>
    <property type="molecule type" value="Genomic_DNA"/>
</dbReference>
<comment type="similarity">
    <text evidence="2 6">Belongs to the zinc-containing alcohol dehydrogenase family.</text>
</comment>
<comment type="cofactor">
    <cofactor evidence="1 6">
        <name>Zn(2+)</name>
        <dbReference type="ChEBI" id="CHEBI:29105"/>
    </cofactor>
</comment>
<gene>
    <name evidence="8" type="ORF">AB3X52_08645</name>
</gene>
<reference evidence="8 9" key="1">
    <citation type="submission" date="2024-07" db="EMBL/GenBank/DDBJ databases">
        <authorList>
            <person name="Lee S."/>
            <person name="Kang M."/>
        </authorList>
    </citation>
    <scope>NUCLEOTIDE SEQUENCE [LARGE SCALE GENOMIC DNA]</scope>
    <source>
        <strain evidence="8 9">DS6</strain>
    </source>
</reference>
<proteinExistence type="inferred from homology"/>
<dbReference type="SMART" id="SM00829">
    <property type="entry name" value="PKS_ER"/>
    <property type="match status" value="1"/>
</dbReference>
<dbReference type="PANTHER" id="PTHR43350:SF21">
    <property type="entry name" value="S-NITROSOMYCOTHIOL REDUCTASE MSCR"/>
    <property type="match status" value="1"/>
</dbReference>
<dbReference type="InterPro" id="IPR013149">
    <property type="entry name" value="ADH-like_C"/>
</dbReference>
<dbReference type="InterPro" id="IPR036291">
    <property type="entry name" value="NAD(P)-bd_dom_sf"/>
</dbReference>
<evidence type="ECO:0000313" key="8">
    <source>
        <dbReference type="EMBL" id="MEX0427685.1"/>
    </source>
</evidence>
<dbReference type="Gene3D" id="3.40.50.720">
    <property type="entry name" value="NAD(P)-binding Rossmann-like Domain"/>
    <property type="match status" value="1"/>
</dbReference>
<evidence type="ECO:0000256" key="1">
    <source>
        <dbReference type="ARBA" id="ARBA00001947"/>
    </source>
</evidence>
<dbReference type="CDD" id="cd08278">
    <property type="entry name" value="benzyl_alcohol_DH"/>
    <property type="match status" value="1"/>
</dbReference>
<protein>
    <submittedName>
        <fullName evidence="8">NAD(P)-dependent alcohol dehydrogenase</fullName>
    </submittedName>
</protein>
<dbReference type="InterPro" id="IPR011032">
    <property type="entry name" value="GroES-like_sf"/>
</dbReference>
<evidence type="ECO:0000313" key="9">
    <source>
        <dbReference type="Proteomes" id="UP001556631"/>
    </source>
</evidence>
<sequence>MSIQIRASVVEKVGAPFTYTDLELDEPGAGEILVRIVASGVCHTDANTRSGDMPLPLPGVLGHEGAGIVEAVGPGVTSPKVGDHVVLGWPYCGECKNCLEGEPRYCLSIGPALVAGVRFTGEKTGTSGYRRLDGSSVSGHFFGQSSFATHSLALARQAVVIPEDVPLEIAGPLACGIATGAGAVLNTARPQVGASIVVYGAGAVGLAAIMAATNTPATTIVAVDVHESRLDLAAKYGATHVVNASSTSDVVAAVQEILGGTADFALDCTGVIPVVEQAIDTVGMLGTAILIGGAPAEATFTADHFRTLFGKRIVGTLGGSGRSERLIPALLDLWRQGRFPFDELIEAFDFEDIEGALEASHRGDVIKPVVRMPEPAGH</sequence>
<dbReference type="SUPFAM" id="SSF50129">
    <property type="entry name" value="GroES-like"/>
    <property type="match status" value="1"/>
</dbReference>
<dbReference type="SUPFAM" id="SSF51735">
    <property type="entry name" value="NAD(P)-binding Rossmann-fold domains"/>
    <property type="match status" value="1"/>
</dbReference>
<dbReference type="Pfam" id="PF08240">
    <property type="entry name" value="ADH_N"/>
    <property type="match status" value="1"/>
</dbReference>
<evidence type="ECO:0000259" key="7">
    <source>
        <dbReference type="SMART" id="SM00829"/>
    </source>
</evidence>
<evidence type="ECO:0000256" key="2">
    <source>
        <dbReference type="ARBA" id="ARBA00008072"/>
    </source>
</evidence>
<dbReference type="Pfam" id="PF00107">
    <property type="entry name" value="ADH_zinc_N"/>
    <property type="match status" value="1"/>
</dbReference>
<name>A0ABV3SXM0_9ACTN</name>
<dbReference type="PANTHER" id="PTHR43350">
    <property type="entry name" value="NAD-DEPENDENT ALCOHOL DEHYDROGENASE"/>
    <property type="match status" value="1"/>
</dbReference>
<dbReference type="RefSeq" id="WP_367993306.1">
    <property type="nucleotide sequence ID" value="NZ_JBFPJR010000012.1"/>
</dbReference>
<dbReference type="PROSITE" id="PS00059">
    <property type="entry name" value="ADH_ZINC"/>
    <property type="match status" value="1"/>
</dbReference>
<keyword evidence="3 6" id="KW-0479">Metal-binding</keyword>
<evidence type="ECO:0000256" key="4">
    <source>
        <dbReference type="ARBA" id="ARBA00022833"/>
    </source>
</evidence>
<evidence type="ECO:0000256" key="5">
    <source>
        <dbReference type="ARBA" id="ARBA00023002"/>
    </source>
</evidence>
<evidence type="ECO:0000256" key="3">
    <source>
        <dbReference type="ARBA" id="ARBA00022723"/>
    </source>
</evidence>
<dbReference type="Gene3D" id="3.90.180.10">
    <property type="entry name" value="Medium-chain alcohol dehydrogenases, catalytic domain"/>
    <property type="match status" value="1"/>
</dbReference>
<evidence type="ECO:0000256" key="6">
    <source>
        <dbReference type="RuleBase" id="RU361277"/>
    </source>
</evidence>
<keyword evidence="5" id="KW-0560">Oxidoreductase</keyword>
<organism evidence="8 9">
    <name type="scientific">Nocardioides eburneus</name>
    <dbReference type="NCBI Taxonomy" id="3231482"/>
    <lineage>
        <taxon>Bacteria</taxon>
        <taxon>Bacillati</taxon>
        <taxon>Actinomycetota</taxon>
        <taxon>Actinomycetes</taxon>
        <taxon>Propionibacteriales</taxon>
        <taxon>Nocardioidaceae</taxon>
        <taxon>Nocardioides</taxon>
    </lineage>
</organism>
<keyword evidence="4 6" id="KW-0862">Zinc</keyword>
<accession>A0ABV3SXM0</accession>
<dbReference type="Proteomes" id="UP001556631">
    <property type="component" value="Unassembled WGS sequence"/>
</dbReference>
<comment type="caution">
    <text evidence="8">The sequence shown here is derived from an EMBL/GenBank/DDBJ whole genome shotgun (WGS) entry which is preliminary data.</text>
</comment>
<dbReference type="InterPro" id="IPR020843">
    <property type="entry name" value="ER"/>
</dbReference>
<feature type="domain" description="Enoyl reductase (ER)" evidence="7">
    <location>
        <begin position="14"/>
        <end position="370"/>
    </location>
</feature>